<name>A0A943UT77_9ACTN</name>
<dbReference type="InterPro" id="IPR016032">
    <property type="entry name" value="Sig_transdc_resp-reg_C-effctor"/>
</dbReference>
<dbReference type="EMBL" id="JAGZSV010000071">
    <property type="protein sequence ID" value="MBS6940822.1"/>
    <property type="molecule type" value="Genomic_DNA"/>
</dbReference>
<feature type="domain" description="HTH luxR-type" evidence="1">
    <location>
        <begin position="75"/>
        <end position="140"/>
    </location>
</feature>
<sequence length="148" mass="16801">MCGGVCGRCARSFSYDPPDMPRMCSFRRREQSVCAHVPSQHTPGGCSACVSDIDSCGRDSRFEFPPDESVTAFDEAARRFAFSQSETQVMREYAAGRSARYIAEWCMLSEPTVKTHIRRAYAKAGVRSRQEFLDANEQVESDWYRRDS</sequence>
<evidence type="ECO:0000313" key="3">
    <source>
        <dbReference type="Proteomes" id="UP000727506"/>
    </source>
</evidence>
<evidence type="ECO:0000313" key="2">
    <source>
        <dbReference type="EMBL" id="MBS6940822.1"/>
    </source>
</evidence>
<dbReference type="Pfam" id="PF00196">
    <property type="entry name" value="GerE"/>
    <property type="match status" value="1"/>
</dbReference>
<reference evidence="2" key="1">
    <citation type="submission" date="2021-02" db="EMBL/GenBank/DDBJ databases">
        <title>Infant gut strain persistence is associated with maternal origin, phylogeny, and functional potential including surface adhesion and iron acquisition.</title>
        <authorList>
            <person name="Lou Y.C."/>
        </authorList>
    </citation>
    <scope>NUCLEOTIDE SEQUENCE</scope>
    <source>
        <strain evidence="2">L2_039_000G1_dasL2_039_000G1_concoct_11</strain>
    </source>
</reference>
<dbReference type="Gene3D" id="1.10.10.10">
    <property type="entry name" value="Winged helix-like DNA-binding domain superfamily/Winged helix DNA-binding domain"/>
    <property type="match status" value="1"/>
</dbReference>
<evidence type="ECO:0000259" key="1">
    <source>
        <dbReference type="PROSITE" id="PS50043"/>
    </source>
</evidence>
<comment type="caution">
    <text evidence="2">The sequence shown here is derived from an EMBL/GenBank/DDBJ whole genome shotgun (WGS) entry which is preliminary data.</text>
</comment>
<gene>
    <name evidence="2" type="ORF">KH142_04960</name>
</gene>
<dbReference type="InterPro" id="IPR000792">
    <property type="entry name" value="Tscrpt_reg_LuxR_C"/>
</dbReference>
<dbReference type="GO" id="GO:0003677">
    <property type="term" value="F:DNA binding"/>
    <property type="evidence" value="ECO:0007669"/>
    <property type="project" value="InterPro"/>
</dbReference>
<dbReference type="PROSITE" id="PS50043">
    <property type="entry name" value="HTH_LUXR_2"/>
    <property type="match status" value="1"/>
</dbReference>
<accession>A0A943UT77</accession>
<proteinExistence type="predicted"/>
<dbReference type="InterPro" id="IPR036388">
    <property type="entry name" value="WH-like_DNA-bd_sf"/>
</dbReference>
<dbReference type="Proteomes" id="UP000727506">
    <property type="component" value="Unassembled WGS sequence"/>
</dbReference>
<protein>
    <submittedName>
        <fullName evidence="2">Helix-turn-helix transcriptional regulator</fullName>
    </submittedName>
</protein>
<dbReference type="PRINTS" id="PR00038">
    <property type="entry name" value="HTHLUXR"/>
</dbReference>
<dbReference type="PROSITE" id="PS00622">
    <property type="entry name" value="HTH_LUXR_1"/>
    <property type="match status" value="1"/>
</dbReference>
<organism evidence="2 3">
    <name type="scientific">Slackia piriformis</name>
    <dbReference type="NCBI Taxonomy" id="626934"/>
    <lineage>
        <taxon>Bacteria</taxon>
        <taxon>Bacillati</taxon>
        <taxon>Actinomycetota</taxon>
        <taxon>Coriobacteriia</taxon>
        <taxon>Eggerthellales</taxon>
        <taxon>Eggerthellaceae</taxon>
        <taxon>Slackia</taxon>
    </lineage>
</organism>
<dbReference type="CDD" id="cd06170">
    <property type="entry name" value="LuxR_C_like"/>
    <property type="match status" value="1"/>
</dbReference>
<dbReference type="AlphaFoldDB" id="A0A943UT77"/>
<dbReference type="GO" id="GO:0006355">
    <property type="term" value="P:regulation of DNA-templated transcription"/>
    <property type="evidence" value="ECO:0007669"/>
    <property type="project" value="InterPro"/>
</dbReference>
<dbReference type="SUPFAM" id="SSF46894">
    <property type="entry name" value="C-terminal effector domain of the bipartite response regulators"/>
    <property type="match status" value="1"/>
</dbReference>
<dbReference type="SMART" id="SM00421">
    <property type="entry name" value="HTH_LUXR"/>
    <property type="match status" value="1"/>
</dbReference>